<evidence type="ECO:0000313" key="2">
    <source>
        <dbReference type="Proteomes" id="UP000324222"/>
    </source>
</evidence>
<organism evidence="1 2">
    <name type="scientific">Portunus trituberculatus</name>
    <name type="common">Swimming crab</name>
    <name type="synonym">Neptunus trituberculatus</name>
    <dbReference type="NCBI Taxonomy" id="210409"/>
    <lineage>
        <taxon>Eukaryota</taxon>
        <taxon>Metazoa</taxon>
        <taxon>Ecdysozoa</taxon>
        <taxon>Arthropoda</taxon>
        <taxon>Crustacea</taxon>
        <taxon>Multicrustacea</taxon>
        <taxon>Malacostraca</taxon>
        <taxon>Eumalacostraca</taxon>
        <taxon>Eucarida</taxon>
        <taxon>Decapoda</taxon>
        <taxon>Pleocyemata</taxon>
        <taxon>Brachyura</taxon>
        <taxon>Eubrachyura</taxon>
        <taxon>Portunoidea</taxon>
        <taxon>Portunidae</taxon>
        <taxon>Portuninae</taxon>
        <taxon>Portunus</taxon>
    </lineage>
</organism>
<dbReference type="AlphaFoldDB" id="A0A5B7CHR9"/>
<reference evidence="1 2" key="1">
    <citation type="submission" date="2019-05" db="EMBL/GenBank/DDBJ databases">
        <title>Another draft genome of Portunus trituberculatus and its Hox gene families provides insights of decapod evolution.</title>
        <authorList>
            <person name="Jeong J.-H."/>
            <person name="Song I."/>
            <person name="Kim S."/>
            <person name="Choi T."/>
            <person name="Kim D."/>
            <person name="Ryu S."/>
            <person name="Kim W."/>
        </authorList>
    </citation>
    <scope>NUCLEOTIDE SEQUENCE [LARGE SCALE GENOMIC DNA]</scope>
    <source>
        <tissue evidence="1">Muscle</tissue>
    </source>
</reference>
<protein>
    <submittedName>
        <fullName evidence="1">Uncharacterized protein</fullName>
    </submittedName>
</protein>
<accession>A0A5B7CHR9</accession>
<dbReference type="Proteomes" id="UP000324222">
    <property type="component" value="Unassembled WGS sequence"/>
</dbReference>
<keyword evidence="2" id="KW-1185">Reference proteome</keyword>
<sequence length="88" mass="10019">MKRQKCPPPLKLLDKACGFLCKVYQPRSFASRRRLHVGSVLPRSRGRRKSCGDDRRCREVNQITGNDVRQVTPKGGSPAHIRLLTIYS</sequence>
<gene>
    <name evidence="1" type="ORF">E2C01_001621</name>
</gene>
<proteinExistence type="predicted"/>
<evidence type="ECO:0000313" key="1">
    <source>
        <dbReference type="EMBL" id="MPC09019.1"/>
    </source>
</evidence>
<name>A0A5B7CHR9_PORTR</name>
<dbReference type="EMBL" id="VSRR010000052">
    <property type="protein sequence ID" value="MPC09019.1"/>
    <property type="molecule type" value="Genomic_DNA"/>
</dbReference>
<comment type="caution">
    <text evidence="1">The sequence shown here is derived from an EMBL/GenBank/DDBJ whole genome shotgun (WGS) entry which is preliminary data.</text>
</comment>